<comment type="cofactor">
    <cofactor evidence="1 5">
        <name>Mg(2+)</name>
        <dbReference type="ChEBI" id="CHEBI:18420"/>
    </cofactor>
</comment>
<keyword evidence="2 5" id="KW-0479">Metal-binding</keyword>
<sequence>MNYQRHHLVQTWIAQVGNMLRTALQGELEIEEKSGRADLVTQMDKAVEAYLIDQIHHYFPNDQILGEEGHGHNLTSTQGVLWIIDPIDGTLNFVKQANNFGTMIGIFEDGQAQAGYIYDVMKDDLYYGINGEGVFLNDQPLVPTLDTFLADSLLNINQYHLVGSDPQIQALVNGALGVRGYGSAALEIISILRGEASIYYASRLQPWDFAAGLAIFKELGLKVTDRQGQALDLLEASTVVFASPQVHQEAIQLLNA</sequence>
<dbReference type="GO" id="GO:0008934">
    <property type="term" value="F:inositol monophosphate 1-phosphatase activity"/>
    <property type="evidence" value="ECO:0007669"/>
    <property type="project" value="TreeGrafter"/>
</dbReference>
<dbReference type="EMBL" id="AENN01000011">
    <property type="protein sequence ID" value="EFR31500.1"/>
    <property type="molecule type" value="Genomic_DNA"/>
</dbReference>
<dbReference type="PANTHER" id="PTHR20854">
    <property type="entry name" value="INOSITOL MONOPHOSPHATASE"/>
    <property type="match status" value="1"/>
</dbReference>
<dbReference type="InterPro" id="IPR020583">
    <property type="entry name" value="Inositol_monoP_metal-BS"/>
</dbReference>
<dbReference type="Gene3D" id="3.30.540.10">
    <property type="entry name" value="Fructose-1,6-Bisphosphatase, subunit A, domain 1"/>
    <property type="match status" value="1"/>
</dbReference>
<evidence type="ECO:0000313" key="7">
    <source>
        <dbReference type="Proteomes" id="UP000005990"/>
    </source>
</evidence>
<keyword evidence="4 5" id="KW-0460">Magnesium</keyword>
<comment type="caution">
    <text evidence="6">The sequence shown here is derived from an EMBL/GenBank/DDBJ whole genome shotgun (WGS) entry which is preliminary data.</text>
</comment>
<dbReference type="GO" id="GO:0046872">
    <property type="term" value="F:metal ion binding"/>
    <property type="evidence" value="ECO:0007669"/>
    <property type="project" value="UniProtKB-KW"/>
</dbReference>
<evidence type="ECO:0000256" key="1">
    <source>
        <dbReference type="ARBA" id="ARBA00001946"/>
    </source>
</evidence>
<dbReference type="Gene3D" id="3.40.190.80">
    <property type="match status" value="1"/>
</dbReference>
<accession>E4KNG3</accession>
<evidence type="ECO:0000256" key="2">
    <source>
        <dbReference type="ARBA" id="ARBA00022723"/>
    </source>
</evidence>
<dbReference type="Proteomes" id="UP000005990">
    <property type="component" value="Unassembled WGS sequence"/>
</dbReference>
<dbReference type="PRINTS" id="PR00377">
    <property type="entry name" value="IMPHPHTASES"/>
</dbReference>
<dbReference type="FunFam" id="3.30.540.10:FF:000003">
    <property type="entry name" value="Inositol-1-monophosphatase"/>
    <property type="match status" value="1"/>
</dbReference>
<organism evidence="6 7">
    <name type="scientific">Eremococcus coleocola ACS-139-V-Col8</name>
    <dbReference type="NCBI Taxonomy" id="908337"/>
    <lineage>
        <taxon>Bacteria</taxon>
        <taxon>Bacillati</taxon>
        <taxon>Bacillota</taxon>
        <taxon>Bacilli</taxon>
        <taxon>Lactobacillales</taxon>
        <taxon>Aerococcaceae</taxon>
        <taxon>Eremococcus</taxon>
    </lineage>
</organism>
<evidence type="ECO:0000256" key="3">
    <source>
        <dbReference type="ARBA" id="ARBA00022801"/>
    </source>
</evidence>
<dbReference type="PANTHER" id="PTHR20854:SF4">
    <property type="entry name" value="INOSITOL-1-MONOPHOSPHATASE-RELATED"/>
    <property type="match status" value="1"/>
</dbReference>
<dbReference type="AlphaFoldDB" id="E4KNG3"/>
<dbReference type="InterPro" id="IPR000760">
    <property type="entry name" value="Inositol_monophosphatase-like"/>
</dbReference>
<dbReference type="GO" id="GO:0007165">
    <property type="term" value="P:signal transduction"/>
    <property type="evidence" value="ECO:0007669"/>
    <property type="project" value="TreeGrafter"/>
</dbReference>
<dbReference type="RefSeq" id="WP_006418034.1">
    <property type="nucleotide sequence ID" value="NZ_AENN01000011.1"/>
</dbReference>
<dbReference type="GO" id="GO:0006020">
    <property type="term" value="P:inositol metabolic process"/>
    <property type="evidence" value="ECO:0007669"/>
    <property type="project" value="TreeGrafter"/>
</dbReference>
<keyword evidence="3" id="KW-0378">Hydrolase</keyword>
<evidence type="ECO:0000256" key="5">
    <source>
        <dbReference type="PIRSR" id="PIRSR600760-2"/>
    </source>
</evidence>
<feature type="binding site" evidence="5">
    <location>
        <position position="88"/>
    </location>
    <ligand>
        <name>Mg(2+)</name>
        <dbReference type="ChEBI" id="CHEBI:18420"/>
        <label>1</label>
        <note>catalytic</note>
    </ligand>
</feature>
<name>E4KNG3_9LACT</name>
<dbReference type="SUPFAM" id="SSF56655">
    <property type="entry name" value="Carbohydrate phosphatase"/>
    <property type="match status" value="1"/>
</dbReference>
<dbReference type="CDD" id="cd01637">
    <property type="entry name" value="IMPase_like"/>
    <property type="match status" value="1"/>
</dbReference>
<gene>
    <name evidence="6" type="ORF">HMPREF9257_0325</name>
</gene>
<reference evidence="6 7" key="1">
    <citation type="submission" date="2010-10" db="EMBL/GenBank/DDBJ databases">
        <authorList>
            <person name="Durkin A.S."/>
            <person name="Madupu R."/>
            <person name="Torralba M."/>
            <person name="Gillis M."/>
            <person name="Methe B."/>
            <person name="Sutton G."/>
            <person name="Nelson K.E."/>
        </authorList>
    </citation>
    <scope>NUCLEOTIDE SEQUENCE [LARGE SCALE GENOMIC DNA]</scope>
    <source>
        <strain evidence="6 7">ACS-139-V-Col8</strain>
    </source>
</reference>
<feature type="binding site" evidence="5">
    <location>
        <position position="67"/>
    </location>
    <ligand>
        <name>Mg(2+)</name>
        <dbReference type="ChEBI" id="CHEBI:18420"/>
        <label>1</label>
        <note>catalytic</note>
    </ligand>
</feature>
<dbReference type="eggNOG" id="COG0483">
    <property type="taxonomic scope" value="Bacteria"/>
</dbReference>
<feature type="binding site" evidence="5">
    <location>
        <position position="87"/>
    </location>
    <ligand>
        <name>Mg(2+)</name>
        <dbReference type="ChEBI" id="CHEBI:18420"/>
        <label>1</label>
        <note>catalytic</note>
    </ligand>
</feature>
<dbReference type="PROSITE" id="PS00629">
    <property type="entry name" value="IMP_1"/>
    <property type="match status" value="1"/>
</dbReference>
<evidence type="ECO:0000256" key="4">
    <source>
        <dbReference type="ARBA" id="ARBA00022842"/>
    </source>
</evidence>
<feature type="binding site" evidence="5">
    <location>
        <position position="85"/>
    </location>
    <ligand>
        <name>Mg(2+)</name>
        <dbReference type="ChEBI" id="CHEBI:18420"/>
        <label>1</label>
        <note>catalytic</note>
    </ligand>
</feature>
<keyword evidence="7" id="KW-1185">Reference proteome</keyword>
<proteinExistence type="predicted"/>
<evidence type="ECO:0000313" key="6">
    <source>
        <dbReference type="EMBL" id="EFR31500.1"/>
    </source>
</evidence>
<protein>
    <submittedName>
        <fullName evidence="6">Inositol monophosphatase family protein</fullName>
    </submittedName>
</protein>
<dbReference type="Pfam" id="PF00459">
    <property type="entry name" value="Inositol_P"/>
    <property type="match status" value="1"/>
</dbReference>
<dbReference type="OrthoDB" id="9772456at2"/>
<feature type="binding site" evidence="5">
    <location>
        <position position="208"/>
    </location>
    <ligand>
        <name>Mg(2+)</name>
        <dbReference type="ChEBI" id="CHEBI:18420"/>
        <label>1</label>
        <note>catalytic</note>
    </ligand>
</feature>
<dbReference type="STRING" id="908337.HMPREF9257_0325"/>